<dbReference type="Proteomes" id="UP001465153">
    <property type="component" value="Unassembled WGS sequence"/>
</dbReference>
<accession>A0ABQ0A7D4</accession>
<protein>
    <submittedName>
        <fullName evidence="2">Uncharacterized protein</fullName>
    </submittedName>
</protein>
<evidence type="ECO:0000313" key="3">
    <source>
        <dbReference type="Proteomes" id="UP001465153"/>
    </source>
</evidence>
<proteinExistence type="predicted"/>
<name>A0ABQ0A7D4_9GAMM</name>
<gene>
    <name evidence="2" type="ORF">NBRC116591_13640</name>
</gene>
<feature type="compositionally biased region" description="Polar residues" evidence="1">
    <location>
        <begin position="58"/>
        <end position="67"/>
    </location>
</feature>
<sequence>MEMNKNSRGGKKGMTEAEGIERLNKKIKELKKRNITPRIDNAEPTGLLSGGPEHLDLNNGNDKTAKI</sequence>
<reference evidence="2 3" key="1">
    <citation type="submission" date="2024-04" db="EMBL/GenBank/DDBJ databases">
        <title>Draft genome sequence of Sessilibacter corallicola NBRC 116591.</title>
        <authorList>
            <person name="Miyakawa T."/>
            <person name="Kusuya Y."/>
            <person name="Miura T."/>
        </authorList>
    </citation>
    <scope>NUCLEOTIDE SEQUENCE [LARGE SCALE GENOMIC DNA]</scope>
    <source>
        <strain evidence="2 3">KU-00831-HH</strain>
    </source>
</reference>
<feature type="region of interest" description="Disordered" evidence="1">
    <location>
        <begin position="34"/>
        <end position="67"/>
    </location>
</feature>
<comment type="caution">
    <text evidence="2">The sequence shown here is derived from an EMBL/GenBank/DDBJ whole genome shotgun (WGS) entry which is preliminary data.</text>
</comment>
<evidence type="ECO:0000256" key="1">
    <source>
        <dbReference type="SAM" id="MobiDB-lite"/>
    </source>
</evidence>
<organism evidence="2 3">
    <name type="scientific">Sessilibacter corallicola</name>
    <dbReference type="NCBI Taxonomy" id="2904075"/>
    <lineage>
        <taxon>Bacteria</taxon>
        <taxon>Pseudomonadati</taxon>
        <taxon>Pseudomonadota</taxon>
        <taxon>Gammaproteobacteria</taxon>
        <taxon>Cellvibrionales</taxon>
        <taxon>Cellvibrionaceae</taxon>
        <taxon>Sessilibacter</taxon>
    </lineage>
</organism>
<feature type="region of interest" description="Disordered" evidence="1">
    <location>
        <begin position="1"/>
        <end position="20"/>
    </location>
</feature>
<dbReference type="EMBL" id="BAABWN010000004">
    <property type="protein sequence ID" value="GAA6167554.1"/>
    <property type="molecule type" value="Genomic_DNA"/>
</dbReference>
<keyword evidence="3" id="KW-1185">Reference proteome</keyword>
<evidence type="ECO:0000313" key="2">
    <source>
        <dbReference type="EMBL" id="GAA6167554.1"/>
    </source>
</evidence>